<evidence type="ECO:0000313" key="3">
    <source>
        <dbReference type="Proteomes" id="UP000002320"/>
    </source>
</evidence>
<dbReference type="VEuPathDB" id="VectorBase:CPIJ009312"/>
<sequence length="168" mass="18907">MHILALVPFGKFSPLYRSSREYSFTTTSTGAVRYDVRRIRDDCDGCCMLTKLCSRFFTATTLPPETRESSRVVGALASDVTFGSCHANPKSGRSKLARGRLGTEEHAMGSASNIKRNDERDSVMALARGTKKEQEETNEHNERLLDERFAWHFQICCIKVVVVRGRVL</sequence>
<name>B0WQS3_CULQU</name>
<keyword evidence="3" id="KW-1185">Reference proteome</keyword>
<dbReference type="HOGENOM" id="CLU_1588131_0_0_1"/>
<dbReference type="Proteomes" id="UP000002320">
    <property type="component" value="Unassembled WGS sequence"/>
</dbReference>
<proteinExistence type="predicted"/>
<evidence type="ECO:0000313" key="2">
    <source>
        <dbReference type="EnsemblMetazoa" id="CPIJ009312-PA"/>
    </source>
</evidence>
<dbReference type="KEGG" id="cqu:CpipJ_CPIJ009312"/>
<accession>B0WQS3</accession>
<organism>
    <name type="scientific">Culex quinquefasciatus</name>
    <name type="common">Southern house mosquito</name>
    <name type="synonym">Culex pungens</name>
    <dbReference type="NCBI Taxonomy" id="7176"/>
    <lineage>
        <taxon>Eukaryota</taxon>
        <taxon>Metazoa</taxon>
        <taxon>Ecdysozoa</taxon>
        <taxon>Arthropoda</taxon>
        <taxon>Hexapoda</taxon>
        <taxon>Insecta</taxon>
        <taxon>Pterygota</taxon>
        <taxon>Neoptera</taxon>
        <taxon>Endopterygota</taxon>
        <taxon>Diptera</taxon>
        <taxon>Nematocera</taxon>
        <taxon>Culicoidea</taxon>
        <taxon>Culicidae</taxon>
        <taxon>Culicinae</taxon>
        <taxon>Culicini</taxon>
        <taxon>Culex</taxon>
        <taxon>Culex</taxon>
    </lineage>
</organism>
<gene>
    <name evidence="2" type="primary">6041849</name>
    <name evidence="1" type="ORF">CpipJ_CPIJ009312</name>
</gene>
<reference evidence="2" key="2">
    <citation type="submission" date="2020-05" db="UniProtKB">
        <authorList>
            <consortium name="EnsemblMetazoa"/>
        </authorList>
    </citation>
    <scope>IDENTIFICATION</scope>
    <source>
        <strain evidence="2">JHB</strain>
    </source>
</reference>
<evidence type="ECO:0000313" key="1">
    <source>
        <dbReference type="EMBL" id="EDS32997.1"/>
    </source>
</evidence>
<dbReference type="AlphaFoldDB" id="B0WQS3"/>
<protein>
    <submittedName>
        <fullName evidence="1 2">Uncharacterized protein</fullName>
    </submittedName>
</protein>
<dbReference type="EnsemblMetazoa" id="CPIJ009312-RA">
    <property type="protein sequence ID" value="CPIJ009312-PA"/>
    <property type="gene ID" value="CPIJ009312"/>
</dbReference>
<dbReference type="EMBL" id="DS232044">
    <property type="protein sequence ID" value="EDS32997.1"/>
    <property type="molecule type" value="Genomic_DNA"/>
</dbReference>
<reference evidence="1" key="1">
    <citation type="submission" date="2007-03" db="EMBL/GenBank/DDBJ databases">
        <title>Annotation of Culex pipiens quinquefasciatus.</title>
        <authorList>
            <consortium name="The Broad Institute Genome Sequencing Platform"/>
            <person name="Atkinson P.W."/>
            <person name="Hemingway J."/>
            <person name="Christensen B.M."/>
            <person name="Higgs S."/>
            <person name="Kodira C."/>
            <person name="Hannick L."/>
            <person name="Megy K."/>
            <person name="O'Leary S."/>
            <person name="Pearson M."/>
            <person name="Haas B.J."/>
            <person name="Mauceli E."/>
            <person name="Wortman J.R."/>
            <person name="Lee N.H."/>
            <person name="Guigo R."/>
            <person name="Stanke M."/>
            <person name="Alvarado L."/>
            <person name="Amedeo P."/>
            <person name="Antoine C.H."/>
            <person name="Arensburger P."/>
            <person name="Bidwell S.L."/>
            <person name="Crawford M."/>
            <person name="Camaro F."/>
            <person name="Devon K."/>
            <person name="Engels R."/>
            <person name="Hammond M."/>
            <person name="Howarth C."/>
            <person name="Koehrsen M."/>
            <person name="Lawson D."/>
            <person name="Montgomery P."/>
            <person name="Nene V."/>
            <person name="Nusbaum C."/>
            <person name="Puiu D."/>
            <person name="Romero-Severson J."/>
            <person name="Severson D.W."/>
            <person name="Shumway M."/>
            <person name="Sisk P."/>
            <person name="Stolte C."/>
            <person name="Zeng Q."/>
            <person name="Eisenstadt E."/>
            <person name="Fraser-Liggett C."/>
            <person name="Strausberg R."/>
            <person name="Galagan J."/>
            <person name="Birren B."/>
            <person name="Collins F.H."/>
        </authorList>
    </citation>
    <scope>NUCLEOTIDE SEQUENCE [LARGE SCALE GENOMIC DNA]</scope>
    <source>
        <strain evidence="1">JHB</strain>
    </source>
</reference>
<dbReference type="InParanoid" id="B0WQS3"/>